<proteinExistence type="predicted"/>
<evidence type="ECO:0000313" key="2">
    <source>
        <dbReference type="EMBL" id="TRX35605.1"/>
    </source>
</evidence>
<dbReference type="PROSITE" id="PS51257">
    <property type="entry name" value="PROKAR_LIPOPROTEIN"/>
    <property type="match status" value="1"/>
</dbReference>
<evidence type="ECO:0008006" key="4">
    <source>
        <dbReference type="Google" id="ProtNLM"/>
    </source>
</evidence>
<evidence type="ECO:0000256" key="1">
    <source>
        <dbReference type="SAM" id="SignalP"/>
    </source>
</evidence>
<protein>
    <recommendedName>
        <fullName evidence="4">Lipoprotein</fullName>
    </recommendedName>
</protein>
<dbReference type="AlphaFoldDB" id="A0A553DS79"/>
<feature type="chain" id="PRO_5022055552" description="Lipoprotein" evidence="1">
    <location>
        <begin position="19"/>
        <end position="150"/>
    </location>
</feature>
<keyword evidence="3" id="KW-1185">Reference proteome</keyword>
<evidence type="ECO:0000313" key="3">
    <source>
        <dbReference type="Proteomes" id="UP000316371"/>
    </source>
</evidence>
<accession>A0A553DS79</accession>
<dbReference type="OrthoDB" id="1119476at2"/>
<name>A0A553DS79_9FLAO</name>
<dbReference type="EMBL" id="VJZT01000022">
    <property type="protein sequence ID" value="TRX35605.1"/>
    <property type="molecule type" value="Genomic_DNA"/>
</dbReference>
<sequence>MKLFYAFLALILIPTFSACTTESNHIACFTPPSPFIFEMVNKNTGENLFTNGTYLANQIVITDLATNTKIPYTFLSENGLNAFSISSIGWKTEKINYVISIQDKTIFALYVDASRVSSNQCNYTEYNQIKITKAAYEQNTTTGIYVIKIP</sequence>
<dbReference type="RefSeq" id="WP_144257544.1">
    <property type="nucleotide sequence ID" value="NZ_VJZT01000022.1"/>
</dbReference>
<organism evidence="2 3">
    <name type="scientific">Flavobacterium restrictum</name>
    <dbReference type="NCBI Taxonomy" id="2594428"/>
    <lineage>
        <taxon>Bacteria</taxon>
        <taxon>Pseudomonadati</taxon>
        <taxon>Bacteroidota</taxon>
        <taxon>Flavobacteriia</taxon>
        <taxon>Flavobacteriales</taxon>
        <taxon>Flavobacteriaceae</taxon>
        <taxon>Flavobacterium</taxon>
    </lineage>
</organism>
<gene>
    <name evidence="2" type="ORF">FNW21_14870</name>
</gene>
<reference evidence="2 3" key="1">
    <citation type="submission" date="2019-07" db="EMBL/GenBank/DDBJ databases">
        <title>Novel species of Flavobacterium.</title>
        <authorList>
            <person name="Liu Q."/>
            <person name="Xin Y.-H."/>
        </authorList>
    </citation>
    <scope>NUCLEOTIDE SEQUENCE [LARGE SCALE GENOMIC DNA]</scope>
    <source>
        <strain evidence="2 3">LB1R34</strain>
    </source>
</reference>
<comment type="caution">
    <text evidence="2">The sequence shown here is derived from an EMBL/GenBank/DDBJ whole genome shotgun (WGS) entry which is preliminary data.</text>
</comment>
<feature type="signal peptide" evidence="1">
    <location>
        <begin position="1"/>
        <end position="18"/>
    </location>
</feature>
<dbReference type="Proteomes" id="UP000316371">
    <property type="component" value="Unassembled WGS sequence"/>
</dbReference>
<keyword evidence="1" id="KW-0732">Signal</keyword>